<sequence>MPKPLTYLTHYPQHLQDKIQQMKTAKQLGNWLRSRYPNMHSINNDKELREYAQGIKNQFMKKTQPLSKVVFDNKIHIVNHALGLHSYVSRVQGGKLKSKNEMRISALFKNTPEPFLNMIVVHELAHLKEKEHNKAFYQLCRHMLPDYHQIEFDVRVYLTEMDATGYVFNPPTAQEPF</sequence>
<dbReference type="RefSeq" id="WP_273638225.1">
    <property type="nucleotide sequence ID" value="NZ_JAQQXP010000001.1"/>
</dbReference>
<dbReference type="CDD" id="cd07344">
    <property type="entry name" value="M48_yhfN_like"/>
    <property type="match status" value="1"/>
</dbReference>
<keyword evidence="3" id="KW-1185">Reference proteome</keyword>
<dbReference type="Gene3D" id="3.30.2010.10">
    <property type="entry name" value="Metalloproteases ('zincins'), catalytic domain"/>
    <property type="match status" value="1"/>
</dbReference>
<proteinExistence type="predicted"/>
<dbReference type="Proteomes" id="UP001218788">
    <property type="component" value="Unassembled WGS sequence"/>
</dbReference>
<dbReference type="InterPro" id="IPR002725">
    <property type="entry name" value="YgjP-like_metallopeptidase"/>
</dbReference>
<protein>
    <submittedName>
        <fullName evidence="2">M48 family metallopeptidase</fullName>
    </submittedName>
</protein>
<dbReference type="EMBL" id="JAQQXP010000001">
    <property type="protein sequence ID" value="MDC8829704.1"/>
    <property type="molecule type" value="Genomic_DNA"/>
</dbReference>
<comment type="caution">
    <text evidence="2">The sequence shown here is derived from an EMBL/GenBank/DDBJ whole genome shotgun (WGS) entry which is preliminary data.</text>
</comment>
<dbReference type="Pfam" id="PF01863">
    <property type="entry name" value="YgjP-like"/>
    <property type="match status" value="1"/>
</dbReference>
<evidence type="ECO:0000259" key="1">
    <source>
        <dbReference type="Pfam" id="PF01863"/>
    </source>
</evidence>
<feature type="domain" description="YgjP-like metallopeptidase" evidence="1">
    <location>
        <begin position="94"/>
        <end position="150"/>
    </location>
</feature>
<dbReference type="InterPro" id="IPR053136">
    <property type="entry name" value="UTP_pyrophosphatase-like"/>
</dbReference>
<reference evidence="2 3" key="1">
    <citation type="submission" date="2022-10" db="EMBL/GenBank/DDBJ databases">
        <title>Alteromonas sp. chi3 Genome sequencing.</title>
        <authorList>
            <person name="Park S."/>
        </authorList>
    </citation>
    <scope>NUCLEOTIDE SEQUENCE [LARGE SCALE GENOMIC DNA]</scope>
    <source>
        <strain evidence="3">chi3</strain>
    </source>
</reference>
<dbReference type="PANTHER" id="PTHR30399">
    <property type="entry name" value="UNCHARACTERIZED PROTEIN YGJP"/>
    <property type="match status" value="1"/>
</dbReference>
<dbReference type="PANTHER" id="PTHR30399:SF1">
    <property type="entry name" value="UTP PYROPHOSPHATASE"/>
    <property type="match status" value="1"/>
</dbReference>
<name>A0ABT5KZT9_9ALTE</name>
<gene>
    <name evidence="2" type="ORF">OIK42_02900</name>
</gene>
<accession>A0ABT5KZT9</accession>
<evidence type="ECO:0000313" key="3">
    <source>
        <dbReference type="Proteomes" id="UP001218788"/>
    </source>
</evidence>
<evidence type="ECO:0000313" key="2">
    <source>
        <dbReference type="EMBL" id="MDC8829704.1"/>
    </source>
</evidence>
<organism evidence="2 3">
    <name type="scientific">Alteromonas gilva</name>
    <dbReference type="NCBI Taxonomy" id="2987522"/>
    <lineage>
        <taxon>Bacteria</taxon>
        <taxon>Pseudomonadati</taxon>
        <taxon>Pseudomonadota</taxon>
        <taxon>Gammaproteobacteria</taxon>
        <taxon>Alteromonadales</taxon>
        <taxon>Alteromonadaceae</taxon>
        <taxon>Alteromonas/Salinimonas group</taxon>
        <taxon>Alteromonas</taxon>
    </lineage>
</organism>